<dbReference type="Gene3D" id="3.40.50.620">
    <property type="entry name" value="HUPs"/>
    <property type="match status" value="1"/>
</dbReference>
<dbReference type="InterPro" id="IPR001962">
    <property type="entry name" value="Asn_synthase"/>
</dbReference>
<dbReference type="InterPro" id="IPR014729">
    <property type="entry name" value="Rossmann-like_a/b/a_fold"/>
</dbReference>
<evidence type="ECO:0000256" key="10">
    <source>
        <dbReference type="PIRSR" id="PIRSR001589-3"/>
    </source>
</evidence>
<evidence type="ECO:0000313" key="13">
    <source>
        <dbReference type="Proteomes" id="UP000234881"/>
    </source>
</evidence>
<keyword evidence="4 9" id="KW-0547">Nucleotide-binding</keyword>
<dbReference type="InterPro" id="IPR017932">
    <property type="entry name" value="GATase_2_dom"/>
</dbReference>
<dbReference type="EC" id="6.3.5.4" evidence="3"/>
<dbReference type="PANTHER" id="PTHR43284">
    <property type="entry name" value="ASPARAGINE SYNTHETASE (GLUTAMINE-HYDROLYZING)"/>
    <property type="match status" value="1"/>
</dbReference>
<feature type="binding site" evidence="9">
    <location>
        <position position="100"/>
    </location>
    <ligand>
        <name>L-glutamine</name>
        <dbReference type="ChEBI" id="CHEBI:58359"/>
    </ligand>
</feature>
<dbReference type="EMBL" id="PKUQ01000010">
    <property type="protein sequence ID" value="PLW78147.1"/>
    <property type="molecule type" value="Genomic_DNA"/>
</dbReference>
<keyword evidence="8" id="KW-0061">Asparagine biosynthesis</keyword>
<dbReference type="SUPFAM" id="SSF52402">
    <property type="entry name" value="Adenine nucleotide alpha hydrolases-like"/>
    <property type="match status" value="1"/>
</dbReference>
<dbReference type="InterPro" id="IPR006426">
    <property type="entry name" value="Asn_synth_AEB"/>
</dbReference>
<evidence type="ECO:0000256" key="4">
    <source>
        <dbReference type="ARBA" id="ARBA00022741"/>
    </source>
</evidence>
<dbReference type="GO" id="GO:0004066">
    <property type="term" value="F:asparagine synthase (glutamine-hydrolyzing) activity"/>
    <property type="evidence" value="ECO:0007669"/>
    <property type="project" value="UniProtKB-EC"/>
</dbReference>
<evidence type="ECO:0000256" key="2">
    <source>
        <dbReference type="ARBA" id="ARBA00005752"/>
    </source>
</evidence>
<evidence type="ECO:0000256" key="3">
    <source>
        <dbReference type="ARBA" id="ARBA00012737"/>
    </source>
</evidence>
<dbReference type="OrthoDB" id="9763290at2"/>
<accession>A0A2N5XUL2</accession>
<gene>
    <name evidence="12" type="primary">asnB</name>
    <name evidence="12" type="ORF">C0081_05725</name>
</gene>
<name>A0A2N5XUL2_9HYPH</name>
<dbReference type="Pfam" id="PF13537">
    <property type="entry name" value="GATase_7"/>
    <property type="match status" value="1"/>
</dbReference>
<comment type="caution">
    <text evidence="12">The sequence shown here is derived from an EMBL/GenBank/DDBJ whole genome shotgun (WGS) entry which is preliminary data.</text>
</comment>
<organism evidence="12 13">
    <name type="scientific">Cohaesibacter celericrescens</name>
    <dbReference type="NCBI Taxonomy" id="2067669"/>
    <lineage>
        <taxon>Bacteria</taxon>
        <taxon>Pseudomonadati</taxon>
        <taxon>Pseudomonadota</taxon>
        <taxon>Alphaproteobacteria</taxon>
        <taxon>Hyphomicrobiales</taxon>
        <taxon>Cohaesibacteraceae</taxon>
    </lineage>
</organism>
<sequence length="602" mass="68472">MCGIFGRYSFDDRPVDQGILAAMSNSIRHRGPDADGYDQTGAMVVGNRRLSILDLTHASDQPLYSQDRKIVVVQNGEIYNYIELRDELKALGHIFHSLGDTEVLLRAYEEWGPKFVSRLNGMFAIAIADHRSKKLHLYRDRLGVKPFFLAGSRESGALWFGSEIKSILANGLHYPPNLQALAQFFALNYIPQPHTAFQGITHLPPAHIVTVSKEGIEMEPYWALSDTKQDTAMTVEDAKTELFSLLDDATRLRMRSDAAYGAFLSGGLDSSSVVGLMTRHTDKPIKTFSIGFSDPRFDETYYAELASNRFATEHISKCVEQDVTKNWPRVVWYSDQPHGDVSFMPTDLVAQLAVRDVKMVLTGDGGDELFAGYEKYLDFFPNGQTDHLATGWENDFCRQTGLLLGDEASQLLRGDLAQAFCDIDPYKELSQSIQKADHQDPINRVLIAETEVLLPGNNLVKSDRMSMANSLEVRSPFLDYRMAEFSMRVPGWMKLEGNQTKAIYKHAVHDLLGTELTYRKKRMFTVPIGEWFRETLQSYCNDVLLDGRLEARGLFNMDFVRKMLDSHVRNEHNYTRQIRSLIAIELWYRIFVDREIHDFSPS</sequence>
<keyword evidence="5 9" id="KW-0067">ATP-binding</keyword>
<dbReference type="InterPro" id="IPR051786">
    <property type="entry name" value="ASN_synthetase/amidase"/>
</dbReference>
<evidence type="ECO:0000256" key="8">
    <source>
        <dbReference type="PIRSR" id="PIRSR001589-1"/>
    </source>
</evidence>
<dbReference type="SUPFAM" id="SSF56235">
    <property type="entry name" value="N-terminal nucleophile aminohydrolases (Ntn hydrolases)"/>
    <property type="match status" value="1"/>
</dbReference>
<reference evidence="12 13" key="1">
    <citation type="submission" date="2018-01" db="EMBL/GenBank/DDBJ databases">
        <title>The draft genome sequence of Cohaesibacter sp. H1304.</title>
        <authorList>
            <person name="Wang N.-N."/>
            <person name="Du Z.-J."/>
        </authorList>
    </citation>
    <scope>NUCLEOTIDE SEQUENCE [LARGE SCALE GENOMIC DNA]</scope>
    <source>
        <strain evidence="12 13">H1304</strain>
    </source>
</reference>
<evidence type="ECO:0000256" key="5">
    <source>
        <dbReference type="ARBA" id="ARBA00022840"/>
    </source>
</evidence>
<dbReference type="InterPro" id="IPR033738">
    <property type="entry name" value="AsnB_N"/>
</dbReference>
<dbReference type="Gene3D" id="3.60.20.10">
    <property type="entry name" value="Glutamine Phosphoribosylpyrophosphate, subunit 1, domain 1"/>
    <property type="match status" value="1"/>
</dbReference>
<proteinExistence type="inferred from homology"/>
<dbReference type="Pfam" id="PF00733">
    <property type="entry name" value="Asn_synthase"/>
    <property type="match status" value="1"/>
</dbReference>
<feature type="binding site" evidence="9">
    <location>
        <position position="290"/>
    </location>
    <ligand>
        <name>ATP</name>
        <dbReference type="ChEBI" id="CHEBI:30616"/>
    </ligand>
</feature>
<dbReference type="NCBIfam" id="TIGR01536">
    <property type="entry name" value="asn_synth_AEB"/>
    <property type="match status" value="1"/>
</dbReference>
<dbReference type="PROSITE" id="PS51278">
    <property type="entry name" value="GATASE_TYPE_2"/>
    <property type="match status" value="1"/>
</dbReference>
<evidence type="ECO:0000256" key="7">
    <source>
        <dbReference type="ARBA" id="ARBA00048741"/>
    </source>
</evidence>
<dbReference type="PIRSF" id="PIRSF001589">
    <property type="entry name" value="Asn_synthetase_glu-h"/>
    <property type="match status" value="1"/>
</dbReference>
<protein>
    <recommendedName>
        <fullName evidence="3">asparagine synthase (glutamine-hydrolyzing)</fullName>
        <ecNumber evidence="3">6.3.5.4</ecNumber>
    </recommendedName>
</protein>
<comment type="pathway">
    <text evidence="1">Amino-acid biosynthesis; L-asparagine biosynthesis; L-asparagine from L-aspartate (L-Gln route): step 1/1.</text>
</comment>
<evidence type="ECO:0000313" key="12">
    <source>
        <dbReference type="EMBL" id="PLW78147.1"/>
    </source>
</evidence>
<dbReference type="GO" id="GO:0005524">
    <property type="term" value="F:ATP binding"/>
    <property type="evidence" value="ECO:0007669"/>
    <property type="project" value="UniProtKB-KW"/>
</dbReference>
<evidence type="ECO:0000256" key="9">
    <source>
        <dbReference type="PIRSR" id="PIRSR001589-2"/>
    </source>
</evidence>
<feature type="domain" description="Glutamine amidotransferase type-2" evidence="11">
    <location>
        <begin position="2"/>
        <end position="214"/>
    </location>
</feature>
<evidence type="ECO:0000256" key="1">
    <source>
        <dbReference type="ARBA" id="ARBA00005187"/>
    </source>
</evidence>
<keyword evidence="13" id="KW-1185">Reference proteome</keyword>
<dbReference type="RefSeq" id="WP_101532858.1">
    <property type="nucleotide sequence ID" value="NZ_PKUQ01000010.1"/>
</dbReference>
<dbReference type="GO" id="GO:0006529">
    <property type="term" value="P:asparagine biosynthetic process"/>
    <property type="evidence" value="ECO:0007669"/>
    <property type="project" value="UniProtKB-KW"/>
</dbReference>
<evidence type="ECO:0000256" key="6">
    <source>
        <dbReference type="ARBA" id="ARBA00022962"/>
    </source>
</evidence>
<dbReference type="GO" id="GO:0005829">
    <property type="term" value="C:cytosol"/>
    <property type="evidence" value="ECO:0007669"/>
    <property type="project" value="TreeGrafter"/>
</dbReference>
<dbReference type="AlphaFoldDB" id="A0A2N5XUL2"/>
<keyword evidence="8" id="KW-0028">Amino-acid biosynthesis</keyword>
<dbReference type="InterPro" id="IPR029055">
    <property type="entry name" value="Ntn_hydrolases_N"/>
</dbReference>
<dbReference type="Proteomes" id="UP000234881">
    <property type="component" value="Unassembled WGS sequence"/>
</dbReference>
<feature type="site" description="Important for beta-aspartyl-AMP intermediate formation" evidence="10">
    <location>
        <position position="364"/>
    </location>
</feature>
<feature type="active site" description="For GATase activity" evidence="8">
    <location>
        <position position="2"/>
    </location>
</feature>
<keyword evidence="6 8" id="KW-0315">Glutamine amidotransferase</keyword>
<comment type="similarity">
    <text evidence="2">Belongs to the asparagine synthetase family.</text>
</comment>
<comment type="catalytic activity">
    <reaction evidence="7">
        <text>L-aspartate + L-glutamine + ATP + H2O = L-asparagine + L-glutamate + AMP + diphosphate + H(+)</text>
        <dbReference type="Rhea" id="RHEA:12228"/>
        <dbReference type="ChEBI" id="CHEBI:15377"/>
        <dbReference type="ChEBI" id="CHEBI:15378"/>
        <dbReference type="ChEBI" id="CHEBI:29985"/>
        <dbReference type="ChEBI" id="CHEBI:29991"/>
        <dbReference type="ChEBI" id="CHEBI:30616"/>
        <dbReference type="ChEBI" id="CHEBI:33019"/>
        <dbReference type="ChEBI" id="CHEBI:58048"/>
        <dbReference type="ChEBI" id="CHEBI:58359"/>
        <dbReference type="ChEBI" id="CHEBI:456215"/>
        <dbReference type="EC" id="6.3.5.4"/>
    </reaction>
</comment>
<dbReference type="CDD" id="cd00712">
    <property type="entry name" value="AsnB"/>
    <property type="match status" value="1"/>
</dbReference>
<dbReference type="CDD" id="cd01991">
    <property type="entry name" value="Asn_synthase_B_C"/>
    <property type="match status" value="1"/>
</dbReference>
<evidence type="ECO:0000259" key="11">
    <source>
        <dbReference type="PROSITE" id="PS51278"/>
    </source>
</evidence>
<dbReference type="PANTHER" id="PTHR43284:SF1">
    <property type="entry name" value="ASPARAGINE SYNTHETASE"/>
    <property type="match status" value="1"/>
</dbReference>